<gene>
    <name evidence="1" type="ORF">JG687_00017936</name>
</gene>
<dbReference type="AlphaFoldDB" id="A0A8T1TP31"/>
<reference evidence="1" key="1">
    <citation type="submission" date="2021-01" db="EMBL/GenBank/DDBJ databases">
        <title>Phytophthora aleatoria, a newly-described species from Pinus radiata is distinct from Phytophthora cactorum isolates based on comparative genomics.</title>
        <authorList>
            <person name="Mcdougal R."/>
            <person name="Panda P."/>
            <person name="Williams N."/>
            <person name="Studholme D.J."/>
        </authorList>
    </citation>
    <scope>NUCLEOTIDE SEQUENCE</scope>
    <source>
        <strain evidence="1">NZFS 3830</strain>
    </source>
</reference>
<protein>
    <submittedName>
        <fullName evidence="1">Uncharacterized protein</fullName>
    </submittedName>
</protein>
<organism evidence="1 2">
    <name type="scientific">Phytophthora cactorum</name>
    <dbReference type="NCBI Taxonomy" id="29920"/>
    <lineage>
        <taxon>Eukaryota</taxon>
        <taxon>Sar</taxon>
        <taxon>Stramenopiles</taxon>
        <taxon>Oomycota</taxon>
        <taxon>Peronosporomycetes</taxon>
        <taxon>Peronosporales</taxon>
        <taxon>Peronosporaceae</taxon>
        <taxon>Phytophthora</taxon>
    </lineage>
</organism>
<accession>A0A8T1TP31</accession>
<proteinExistence type="predicted"/>
<evidence type="ECO:0000313" key="2">
    <source>
        <dbReference type="Proteomes" id="UP000688947"/>
    </source>
</evidence>
<sequence length="66" mass="7812">MAAVNFAHKSIRNARLPEFEFIPQGYKRINSHVDRKQPVTTTMLCEMHRMLQQRRTGIEDEEIDLL</sequence>
<comment type="caution">
    <text evidence="1">The sequence shown here is derived from an EMBL/GenBank/DDBJ whole genome shotgun (WGS) entry which is preliminary data.</text>
</comment>
<dbReference type="Proteomes" id="UP000688947">
    <property type="component" value="Unassembled WGS sequence"/>
</dbReference>
<dbReference type="OrthoDB" id="90792at2759"/>
<dbReference type="EMBL" id="JAENGZ010002266">
    <property type="protein sequence ID" value="KAG6944314.1"/>
    <property type="molecule type" value="Genomic_DNA"/>
</dbReference>
<name>A0A8T1TP31_9STRA</name>
<evidence type="ECO:0000313" key="1">
    <source>
        <dbReference type="EMBL" id="KAG6944314.1"/>
    </source>
</evidence>